<dbReference type="Proteomes" id="UP000095287">
    <property type="component" value="Unplaced"/>
</dbReference>
<proteinExistence type="predicted"/>
<name>A0A1I7Y5U1_9BILA</name>
<accession>A0A1I7Y5U1</accession>
<keyword evidence="2" id="KW-1185">Reference proteome</keyword>
<dbReference type="AlphaFoldDB" id="A0A1I7Y5U1"/>
<evidence type="ECO:0000256" key="1">
    <source>
        <dbReference type="SAM" id="MobiDB-lite"/>
    </source>
</evidence>
<dbReference type="WBParaSite" id="L893_g13037.t1">
    <property type="protein sequence ID" value="L893_g13037.t1"/>
    <property type="gene ID" value="L893_g13037"/>
</dbReference>
<organism evidence="2 3">
    <name type="scientific">Steinernema glaseri</name>
    <dbReference type="NCBI Taxonomy" id="37863"/>
    <lineage>
        <taxon>Eukaryota</taxon>
        <taxon>Metazoa</taxon>
        <taxon>Ecdysozoa</taxon>
        <taxon>Nematoda</taxon>
        <taxon>Chromadorea</taxon>
        <taxon>Rhabditida</taxon>
        <taxon>Tylenchina</taxon>
        <taxon>Panagrolaimomorpha</taxon>
        <taxon>Strongyloidoidea</taxon>
        <taxon>Steinernematidae</taxon>
        <taxon>Steinernema</taxon>
    </lineage>
</organism>
<sequence>MCDIPDDIPVMLRTEEVSYKQVAPNRASHRNSFKPSDQGDGAFGTLPKAPPLLSCTK</sequence>
<protein>
    <submittedName>
        <fullName evidence="3">Uncharacterized protein</fullName>
    </submittedName>
</protein>
<feature type="region of interest" description="Disordered" evidence="1">
    <location>
        <begin position="21"/>
        <end position="57"/>
    </location>
</feature>
<reference evidence="3" key="1">
    <citation type="submission" date="2016-11" db="UniProtKB">
        <authorList>
            <consortium name="WormBaseParasite"/>
        </authorList>
    </citation>
    <scope>IDENTIFICATION</scope>
</reference>
<evidence type="ECO:0000313" key="2">
    <source>
        <dbReference type="Proteomes" id="UP000095287"/>
    </source>
</evidence>
<evidence type="ECO:0000313" key="3">
    <source>
        <dbReference type="WBParaSite" id="L893_g13037.t1"/>
    </source>
</evidence>